<dbReference type="SUPFAM" id="SSF50475">
    <property type="entry name" value="FMN-binding split barrel"/>
    <property type="match status" value="1"/>
</dbReference>
<dbReference type="EMBL" id="BAAAYV010000004">
    <property type="protein sequence ID" value="GAA3650005.1"/>
    <property type="molecule type" value="Genomic_DNA"/>
</dbReference>
<dbReference type="PANTHER" id="PTHR34818">
    <property type="entry name" value="PROTEIN BLI-3"/>
    <property type="match status" value="1"/>
</dbReference>
<evidence type="ECO:0000259" key="1">
    <source>
        <dbReference type="Pfam" id="PF16242"/>
    </source>
</evidence>
<dbReference type="InterPro" id="IPR052917">
    <property type="entry name" value="Stress-Dev_Protein"/>
</dbReference>
<proteinExistence type="predicted"/>
<dbReference type="InterPro" id="IPR012349">
    <property type="entry name" value="Split_barrel_FMN-bd"/>
</dbReference>
<dbReference type="Pfam" id="PF16242">
    <property type="entry name" value="Pyrid_ox_like"/>
    <property type="match status" value="1"/>
</dbReference>
<evidence type="ECO:0000313" key="3">
    <source>
        <dbReference type="Proteomes" id="UP001410795"/>
    </source>
</evidence>
<dbReference type="RefSeq" id="WP_221859846.1">
    <property type="nucleotide sequence ID" value="NZ_BAAAYV010000004.1"/>
</dbReference>
<dbReference type="Proteomes" id="UP001410795">
    <property type="component" value="Unassembled WGS sequence"/>
</dbReference>
<reference evidence="3" key="1">
    <citation type="journal article" date="2019" name="Int. J. Syst. Evol. Microbiol.">
        <title>The Global Catalogue of Microorganisms (GCM) 10K type strain sequencing project: providing services to taxonomists for standard genome sequencing and annotation.</title>
        <authorList>
            <consortium name="The Broad Institute Genomics Platform"/>
            <consortium name="The Broad Institute Genome Sequencing Center for Infectious Disease"/>
            <person name="Wu L."/>
            <person name="Ma J."/>
        </authorList>
    </citation>
    <scope>NUCLEOTIDE SEQUENCE [LARGE SCALE GENOMIC DNA]</scope>
    <source>
        <strain evidence="3">JCM 16546</strain>
    </source>
</reference>
<protein>
    <submittedName>
        <fullName evidence="2">Pyridoxamine 5'-phosphate oxidase family protein</fullName>
    </submittedName>
</protein>
<organism evidence="2 3">
    <name type="scientific">Microbacterium marinilacus</name>
    <dbReference type="NCBI Taxonomy" id="415209"/>
    <lineage>
        <taxon>Bacteria</taxon>
        <taxon>Bacillati</taxon>
        <taxon>Actinomycetota</taxon>
        <taxon>Actinomycetes</taxon>
        <taxon>Micrococcales</taxon>
        <taxon>Microbacteriaceae</taxon>
        <taxon>Microbacterium</taxon>
    </lineage>
</organism>
<sequence>MENLPHATDDDRATIAKIVKAAKVGLLTTVSPDGQLHSRPLVAQDVEFDGDLWFFAQDDSAKVRDIAAHGQVNVAFESGKGYLSLAGTATVVRDEQKIEEYWSPGVEAWFPEGREDPTVALIRVHAETAEYWANDEPRIVSAFKIAKAAVGGGQPDVGENRTVDLS</sequence>
<gene>
    <name evidence="2" type="ORF">GCM10022202_07190</name>
</gene>
<dbReference type="InterPro" id="IPR038725">
    <property type="entry name" value="YdaG_split_barrel_FMN-bd"/>
</dbReference>
<feature type="domain" description="General stress protein FMN-binding split barrel" evidence="1">
    <location>
        <begin position="10"/>
        <end position="156"/>
    </location>
</feature>
<dbReference type="Gene3D" id="2.30.110.10">
    <property type="entry name" value="Electron Transport, Fmn-binding Protein, Chain A"/>
    <property type="match status" value="1"/>
</dbReference>
<comment type="caution">
    <text evidence="2">The sequence shown here is derived from an EMBL/GenBank/DDBJ whole genome shotgun (WGS) entry which is preliminary data.</text>
</comment>
<evidence type="ECO:0000313" key="2">
    <source>
        <dbReference type="EMBL" id="GAA3650005.1"/>
    </source>
</evidence>
<name>A0ABP7B7K1_9MICO</name>
<keyword evidence="3" id="KW-1185">Reference proteome</keyword>
<dbReference type="PANTHER" id="PTHR34818:SF1">
    <property type="entry name" value="PROTEIN BLI-3"/>
    <property type="match status" value="1"/>
</dbReference>
<accession>A0ABP7B7K1</accession>